<comment type="caution">
    <text evidence="2">The sequence shown here is derived from an EMBL/GenBank/DDBJ whole genome shotgun (WGS) entry which is preliminary data.</text>
</comment>
<proteinExistence type="predicted"/>
<keyword evidence="3" id="KW-1185">Reference proteome</keyword>
<protein>
    <submittedName>
        <fullName evidence="2">Uncharacterized protein</fullName>
    </submittedName>
</protein>
<name>A0A8K0JQG3_9TREE</name>
<evidence type="ECO:0000256" key="1">
    <source>
        <dbReference type="SAM" id="MobiDB-lite"/>
    </source>
</evidence>
<feature type="compositionally biased region" description="Polar residues" evidence="1">
    <location>
        <begin position="89"/>
        <end position="100"/>
    </location>
</feature>
<evidence type="ECO:0000313" key="2">
    <source>
        <dbReference type="EMBL" id="KAG7571072.1"/>
    </source>
</evidence>
<feature type="compositionally biased region" description="Polar residues" evidence="1">
    <location>
        <begin position="47"/>
        <end position="58"/>
    </location>
</feature>
<gene>
    <name evidence="2" type="ORF">FFLO_01036</name>
</gene>
<organism evidence="2 3">
    <name type="scientific">Filobasidium floriforme</name>
    <dbReference type="NCBI Taxonomy" id="5210"/>
    <lineage>
        <taxon>Eukaryota</taxon>
        <taxon>Fungi</taxon>
        <taxon>Dikarya</taxon>
        <taxon>Basidiomycota</taxon>
        <taxon>Agaricomycotina</taxon>
        <taxon>Tremellomycetes</taxon>
        <taxon>Filobasidiales</taxon>
        <taxon>Filobasidiaceae</taxon>
        <taxon>Filobasidium</taxon>
    </lineage>
</organism>
<dbReference type="AlphaFoldDB" id="A0A8K0JQG3"/>
<feature type="region of interest" description="Disordered" evidence="1">
    <location>
        <begin position="1"/>
        <end position="176"/>
    </location>
</feature>
<dbReference type="Proteomes" id="UP000812966">
    <property type="component" value="Unassembled WGS sequence"/>
</dbReference>
<reference evidence="2" key="1">
    <citation type="submission" date="2020-04" db="EMBL/GenBank/DDBJ databases">
        <title>Analysis of mating type loci in Filobasidium floriforme.</title>
        <authorList>
            <person name="Nowrousian M."/>
        </authorList>
    </citation>
    <scope>NUCLEOTIDE SEQUENCE</scope>
    <source>
        <strain evidence="2">CBS 6242</strain>
    </source>
</reference>
<accession>A0A8K0JQG3</accession>
<feature type="compositionally biased region" description="Polar residues" evidence="1">
    <location>
        <begin position="132"/>
        <end position="161"/>
    </location>
</feature>
<evidence type="ECO:0000313" key="3">
    <source>
        <dbReference type="Proteomes" id="UP000812966"/>
    </source>
</evidence>
<dbReference type="EMBL" id="JABELV010000012">
    <property type="protein sequence ID" value="KAG7571072.1"/>
    <property type="molecule type" value="Genomic_DNA"/>
</dbReference>
<sequence length="240" mass="27379">MPPPYGVDRRYPPRIQLVVPSRRPAYPPQPQRSRYDNPSFDYHAPSSDVTPASSSTPAQYLVYGPDGSTYLQNSAQTHRHPESRHRNSSEPSPQPYSSIHTGYPPQPNFIARAPRRSGYGPDDRLEAEGYQRTPSRGSSRYYNDLTSDDNFSYQSPYQSINRPDGNPLESSQWEGRGPPMYVGPSLKIDAGCCAICNEKGRQFLRYKYSSKIRPYFVWYNRETRVFEAQHTRGSSEPSDD</sequence>